<feature type="transmembrane region" description="Helical" evidence="6">
    <location>
        <begin position="873"/>
        <end position="890"/>
    </location>
</feature>
<feature type="transmembrane region" description="Helical" evidence="6">
    <location>
        <begin position="283"/>
        <end position="305"/>
    </location>
</feature>
<organism evidence="8 9">
    <name type="scientific">Molorchus minor</name>
    <dbReference type="NCBI Taxonomy" id="1323400"/>
    <lineage>
        <taxon>Eukaryota</taxon>
        <taxon>Metazoa</taxon>
        <taxon>Ecdysozoa</taxon>
        <taxon>Arthropoda</taxon>
        <taxon>Hexapoda</taxon>
        <taxon>Insecta</taxon>
        <taxon>Pterygota</taxon>
        <taxon>Neoptera</taxon>
        <taxon>Endopterygota</taxon>
        <taxon>Coleoptera</taxon>
        <taxon>Polyphaga</taxon>
        <taxon>Cucujiformia</taxon>
        <taxon>Chrysomeloidea</taxon>
        <taxon>Cerambycidae</taxon>
        <taxon>Lamiinae</taxon>
        <taxon>Monochamini</taxon>
        <taxon>Molorchus</taxon>
    </lineage>
</organism>
<evidence type="ECO:0000256" key="3">
    <source>
        <dbReference type="ARBA" id="ARBA00022692"/>
    </source>
</evidence>
<dbReference type="InterPro" id="IPR051843">
    <property type="entry name" value="CPA1_transporter"/>
</dbReference>
<protein>
    <recommendedName>
        <fullName evidence="7">Cation/H+ exchanger transmembrane domain-containing protein</fullName>
    </recommendedName>
</protein>
<evidence type="ECO:0000256" key="5">
    <source>
        <dbReference type="ARBA" id="ARBA00023136"/>
    </source>
</evidence>
<sequence length="1137" mass="124157">MIQEGVVTDHLTEIQENVVSASLPVPLLERTKSRKLGLFHGHDNPVFEGQSRKVSTASNHIERGPVRKKSILHKSESDNSLPVMCDCGRMNGYAKKYSGTESDISRVTLPSVVDKDNRQVVVVLVVHILHEMPIKRTGSPVVSKMLAKTVPASIFPFISSIYEDDFVMSSRNLFVNVNIVNIDESFTEISKQVSHVALVIILIRAGLDLDPKALHRLKFTVLKLSLFPWFVEAGTTAVLSKYLLGLSWKFSALLGVIIAAVAPAVIVPCLFRLREKSYGVAKGIPTLIIALASIGDSTSVAVFGIMKSIVFSDSSISSVVLQGPLSILGGLGFGVMWGVLCSFSPERNDPFVVPLRILLLLAGGMVSVFGSEMLGYGGAGPLACVAAAFVSLVFWSRQGWDVEDNPAATAFEIFWMIFQPILFGVTGARVRIKDMDGSIVSIGVGILIAGVVIRILATVLISFGCNLNMKEKVFVSICCMCKAMVQAALGPVALTLVAPDGIEHKYARIMLSICILSIVITAPTGAFLITVLGPRLLTKADLPSLPEVRRRKKSHHLSFRDISFTDKQEIPKQECDGPQWPRNTGDELQQHSLFPDNMFQRNCIKERINGNAELKKYPVADTTHSRKYSENNEENSSWWYTFFLKCHSEDDEKPSWEPSFWPRFCPHPFFPTYRQFSRVVALILIGLFSWCTLYAIVEEAAAPPEGKLFQLILLSICAHFGGWLMSLTTLPALVGMVSTGLLLQNVNIVNIDESFTEIINELSHVALVVILIRAGLDLDPPALHRLKYIVVKLSVIPWITEAGTVALLSKYLLGLPWDYAILLGTIVAAVAPAVVVPCLFRLRAKGYGVAKGIPTLIIAVAITSIVVQGPISIIGGIGFGIIWGFVCGYIPERNDPFMTPLRILLLLAGGMVAVFSSDMVGCGGAGPLGCVTAAFVALSCWNKQGWEIEDNPAATAFQIFWMICQPILFGIAGARIKLNELDGSIVLISVGIIITGVIIRILVTTLLSIGCRLNLKEKIFVAIAWMCKAIVQAALGPVALTLVAHDSKEYKYAEKIMTASVLSIILTVPTGALLTTLLGPRLLTKTKFTISPNMERRKSRRPSFRDISIIEEEITEDEENGRVKSIHLGSELAVVDE</sequence>
<keyword evidence="5 6" id="KW-0472">Membrane</keyword>
<dbReference type="Gene3D" id="1.20.1530.20">
    <property type="match status" value="2"/>
</dbReference>
<feature type="transmembrane region" description="Helical" evidence="6">
    <location>
        <begin position="709"/>
        <end position="734"/>
    </location>
</feature>
<evidence type="ECO:0000256" key="6">
    <source>
        <dbReference type="SAM" id="Phobius"/>
    </source>
</evidence>
<feature type="transmembrane region" description="Helical" evidence="6">
    <location>
        <begin position="679"/>
        <end position="697"/>
    </location>
</feature>
<gene>
    <name evidence="8" type="ORF">NQ317_008112</name>
</gene>
<feature type="transmembrane region" description="Helical" evidence="6">
    <location>
        <begin position="819"/>
        <end position="840"/>
    </location>
</feature>
<dbReference type="Pfam" id="PF00999">
    <property type="entry name" value="Na_H_Exchanger"/>
    <property type="match status" value="2"/>
</dbReference>
<keyword evidence="3 6" id="KW-0812">Transmembrane</keyword>
<feature type="transmembrane region" description="Helical" evidence="6">
    <location>
        <begin position="509"/>
        <end position="532"/>
    </location>
</feature>
<dbReference type="PANTHER" id="PTHR31102">
    <property type="match status" value="1"/>
</dbReference>
<dbReference type="EMBL" id="JAPWTJ010000060">
    <property type="protein sequence ID" value="KAJ8983794.1"/>
    <property type="molecule type" value="Genomic_DNA"/>
</dbReference>
<feature type="transmembrane region" description="Helical" evidence="6">
    <location>
        <begin position="1056"/>
        <end position="1078"/>
    </location>
</feature>
<feature type="transmembrane region" description="Helical" evidence="6">
    <location>
        <begin position="847"/>
        <end position="867"/>
    </location>
</feature>
<evidence type="ECO:0000256" key="1">
    <source>
        <dbReference type="ARBA" id="ARBA00004141"/>
    </source>
</evidence>
<feature type="transmembrane region" description="Helical" evidence="6">
    <location>
        <begin position="325"/>
        <end position="344"/>
    </location>
</feature>
<feature type="transmembrane region" description="Helical" evidence="6">
    <location>
        <begin position="923"/>
        <end position="941"/>
    </location>
</feature>
<dbReference type="PANTHER" id="PTHR31102:SF1">
    <property type="entry name" value="CATION_H+ EXCHANGER DOMAIN-CONTAINING PROTEIN"/>
    <property type="match status" value="1"/>
</dbReference>
<proteinExistence type="inferred from homology"/>
<comment type="similarity">
    <text evidence="2">Belongs to the monovalent cation:proton antiporter 1 (CPA1) transporter (TC 2.A.36) family.</text>
</comment>
<accession>A0ABQ9K0D6</accession>
<feature type="transmembrane region" description="Helical" evidence="6">
    <location>
        <begin position="439"/>
        <end position="461"/>
    </location>
</feature>
<evidence type="ECO:0000256" key="2">
    <source>
        <dbReference type="ARBA" id="ARBA00007367"/>
    </source>
</evidence>
<evidence type="ECO:0000313" key="8">
    <source>
        <dbReference type="EMBL" id="KAJ8983794.1"/>
    </source>
</evidence>
<feature type="domain" description="Cation/H+ exchanger transmembrane" evidence="7">
    <location>
        <begin position="183"/>
        <end position="523"/>
    </location>
</feature>
<keyword evidence="9" id="KW-1185">Reference proteome</keyword>
<reference evidence="8" key="1">
    <citation type="journal article" date="2023" name="Insect Mol. Biol.">
        <title>Genome sequencing provides insights into the evolution of gene families encoding plant cell wall-degrading enzymes in longhorned beetles.</title>
        <authorList>
            <person name="Shin N.R."/>
            <person name="Okamura Y."/>
            <person name="Kirsch R."/>
            <person name="Pauchet Y."/>
        </authorList>
    </citation>
    <scope>NUCLEOTIDE SEQUENCE</scope>
    <source>
        <strain evidence="8">MMC_N1</strain>
    </source>
</reference>
<feature type="transmembrane region" description="Helical" evidence="6">
    <location>
        <begin position="376"/>
        <end position="395"/>
    </location>
</feature>
<name>A0ABQ9K0D6_9CUCU</name>
<comment type="caution">
    <text evidence="8">The sequence shown here is derived from an EMBL/GenBank/DDBJ whole genome shotgun (WGS) entry which is preliminary data.</text>
</comment>
<evidence type="ECO:0000256" key="4">
    <source>
        <dbReference type="ARBA" id="ARBA00022989"/>
    </source>
</evidence>
<feature type="transmembrane region" description="Helical" evidence="6">
    <location>
        <begin position="407"/>
        <end position="427"/>
    </location>
</feature>
<feature type="domain" description="Cation/H+ exchanger transmembrane" evidence="7">
    <location>
        <begin position="860"/>
        <end position="1071"/>
    </location>
</feature>
<keyword evidence="4 6" id="KW-1133">Transmembrane helix</keyword>
<comment type="subcellular location">
    <subcellularLocation>
        <location evidence="1">Membrane</location>
        <topology evidence="1">Multi-pass membrane protein</topology>
    </subcellularLocation>
</comment>
<dbReference type="InterPro" id="IPR038770">
    <property type="entry name" value="Na+/solute_symporter_sf"/>
</dbReference>
<feature type="transmembrane region" description="Helical" evidence="6">
    <location>
        <begin position="795"/>
        <end position="813"/>
    </location>
</feature>
<evidence type="ECO:0000313" key="9">
    <source>
        <dbReference type="Proteomes" id="UP001162164"/>
    </source>
</evidence>
<feature type="transmembrane region" description="Helical" evidence="6">
    <location>
        <begin position="250"/>
        <end position="271"/>
    </location>
</feature>
<feature type="transmembrane region" description="Helical" evidence="6">
    <location>
        <begin position="897"/>
        <end position="917"/>
    </location>
</feature>
<feature type="transmembrane region" description="Helical" evidence="6">
    <location>
        <begin position="351"/>
        <end position="370"/>
    </location>
</feature>
<feature type="transmembrane region" description="Helical" evidence="6">
    <location>
        <begin position="473"/>
        <end position="497"/>
    </location>
</feature>
<evidence type="ECO:0000259" key="7">
    <source>
        <dbReference type="Pfam" id="PF00999"/>
    </source>
</evidence>
<feature type="transmembrane region" description="Helical" evidence="6">
    <location>
        <begin position="1019"/>
        <end position="1044"/>
    </location>
</feature>
<feature type="transmembrane region" description="Helical" evidence="6">
    <location>
        <begin position="953"/>
        <end position="973"/>
    </location>
</feature>
<feature type="transmembrane region" description="Helical" evidence="6">
    <location>
        <begin position="985"/>
        <end position="1007"/>
    </location>
</feature>
<dbReference type="Proteomes" id="UP001162164">
    <property type="component" value="Unassembled WGS sequence"/>
</dbReference>
<dbReference type="InterPro" id="IPR006153">
    <property type="entry name" value="Cation/H_exchanger_TM"/>
</dbReference>